<feature type="region of interest" description="Disordered" evidence="5">
    <location>
        <begin position="306"/>
        <end position="396"/>
    </location>
</feature>
<sequence length="1332" mass="148251">MRHQRLVSRGRHQLIDQVARQRIRRLSSDTPLLECSLAALNKPFTTAVIVRLTDFSLFTSVYPSRTAHTTMARPSDDRIDFDLIENQKENIQSLPSGRSAKALAAVFSPRPLDQSSRSSELDETRTLNDAVRREYEAELKSIAESDDPLDIYDRYVKWTLDAYPSAQATSQSGLLPLLERATNAFLSSTHYKNDPRYLRLWLHYIQLFSDSPRETFAFLARHGVGAQLALFYEEFASWLERDGRIAQAEEVYKMGIEKEARPIERLFRKFGEFQKRAEERPSGSDGPSSPALPRVRPALAAKFDPFASSAASQDPQAEPPRSGLGGGTSTSRSRSGKPKMAIFSDADGGAEAATSGPSPGTRGWDSIGSLKDRRKENTIEPTPWAGQTLKAGKKPAATQKMTVFKDETSNTHHSSKPMQTINVSRNNKERVDPRTGKIERVVVNLEAIYPDPHNPAVEMSLDELRAIRRGWMSKDWSKQRKKPLREIPQNEVTGRDPHMNGNDHGPDRHLSMAMEEKLQIYDEAGRDPKLAKGKKTKVKEIKGETQIVKTNLDSPTGPRIKKRGSTEPTMTFHTKEATDEIYGIFNQPLKSELQLAKDLDSVYGSDYEDDDCASTGESTTTGAISAPGSDFGDDKTNTFKASRAIIGADGLKDQTDEDITSASAWTEFSPEEHVPGPGTITPRDEEDAESSDGLGTMPTPRQGDRIVHQEENFVLVPPEDYNPPRGPYRDAFVAAQNRLPFMTPIVEHTETSLASTMFKNKHYMNSKTPSTKSKPLFSASTPAIPEIDDLMLAGQDDAEFDMLGDESPSKMAGKLKSPRSMFRRGGLIQPRVIIEDAQCNPIETTIRDKILKGLQPPLRVYPGYNDHTSQIGGNGAEIKKYLKALAKPPKAHGSEKQFTIPPIICLSGAARSYAVKRELGEGGFAPVYLAESIDSPDTFSDSEQENFPPAKSSHWTGGNGPVLRDLERKSLEALKIESDPPSPWEFYMLATARNRIENSSQYQRAKDSIVQCHEIHVFKDESILVEDYLNQGTLLDLINIKTESAGPVAPSDQGLEEVVIMFFAAELFRTVEALHSCGILHGDLKPDNCLVRLPGPTSATTIPTPRSGSLLGDDESLRPEDGSTGYSPSGLYGWKDRGLTLIDFGRAIDMRVFKPEVQFIADWKVGQHECVEMRECRPWTYQADLYGLAGTIYVMLFGKYMEVSQVTERTSDGPGSPSLGNERGVGAQKMYRIKESLKRYWEREIWSDVFDLLLNPLSPKWVEVERNARKKASPGDGEGDDKQPTFPVVNSMRLVRENMEAWLVANAGRKGLLDHLDNLENLIARKRGKRDA</sequence>
<keyword evidence="8" id="KW-0808">Transferase</keyword>
<feature type="domain" description="Protein kinase" evidence="6">
    <location>
        <begin position="913"/>
        <end position="1332"/>
    </location>
</feature>
<dbReference type="PROSITE" id="PS00108">
    <property type="entry name" value="PROTEIN_KINASE_ST"/>
    <property type="match status" value="1"/>
</dbReference>
<keyword evidence="3" id="KW-0995">Kinetochore</keyword>
<feature type="region of interest" description="Disordered" evidence="5">
    <location>
        <begin position="1100"/>
        <end position="1124"/>
    </location>
</feature>
<dbReference type="Pfam" id="PF00069">
    <property type="entry name" value="Pkinase"/>
    <property type="match status" value="1"/>
</dbReference>
<dbReference type="SMART" id="SM00777">
    <property type="entry name" value="Mad3_BUB1_I"/>
    <property type="match status" value="1"/>
</dbReference>
<keyword evidence="4" id="KW-0137">Centromere</keyword>
<dbReference type="Pfam" id="PF08171">
    <property type="entry name" value="Mad3_BUB1_II"/>
    <property type="match status" value="1"/>
</dbReference>
<dbReference type="FunFam" id="1.25.40.430:FF:000003">
    <property type="entry name" value="Checkpoint serine/threonine-protein kinase BUB1"/>
    <property type="match status" value="1"/>
</dbReference>
<dbReference type="Proteomes" id="UP000749309">
    <property type="component" value="Unassembled WGS sequence"/>
</dbReference>
<evidence type="ECO:0000256" key="3">
    <source>
        <dbReference type="ARBA" id="ARBA00022838"/>
    </source>
</evidence>
<dbReference type="PANTHER" id="PTHR14030">
    <property type="entry name" value="MITOTIC CHECKPOINT SERINE/THREONINE-PROTEIN KINASE BUB1"/>
    <property type="match status" value="1"/>
</dbReference>
<reference evidence="8" key="1">
    <citation type="submission" date="2020-03" db="EMBL/GenBank/DDBJ databases">
        <title>Whole Genome Sequence of Trichophyton interdigitale from India.</title>
        <authorList>
            <person name="Kumar P."/>
        </authorList>
    </citation>
    <scope>NUCLEOTIDE SEQUENCE</scope>
    <source>
        <strain evidence="8">UCMS-IGIB-CI14</strain>
    </source>
</reference>
<dbReference type="InterPro" id="IPR000719">
    <property type="entry name" value="Prot_kinase_dom"/>
</dbReference>
<organism evidence="8 9">
    <name type="scientific">Trichophyton interdigitale</name>
    <dbReference type="NCBI Taxonomy" id="101480"/>
    <lineage>
        <taxon>Eukaryota</taxon>
        <taxon>Fungi</taxon>
        <taxon>Dikarya</taxon>
        <taxon>Ascomycota</taxon>
        <taxon>Pezizomycotina</taxon>
        <taxon>Eurotiomycetes</taxon>
        <taxon>Eurotiomycetidae</taxon>
        <taxon>Onygenales</taxon>
        <taxon>Arthrodermataceae</taxon>
        <taxon>Trichophyton</taxon>
    </lineage>
</organism>
<dbReference type="PROSITE" id="PS50011">
    <property type="entry name" value="PROTEIN_KINASE_DOM"/>
    <property type="match status" value="1"/>
</dbReference>
<comment type="caution">
    <text evidence="8">The sequence shown here is derived from an EMBL/GenBank/DDBJ whole genome shotgun (WGS) entry which is preliminary data.</text>
</comment>
<dbReference type="InterPro" id="IPR015661">
    <property type="entry name" value="Bub1/Mad3"/>
</dbReference>
<comment type="subcellular location">
    <subcellularLocation>
        <location evidence="1">Chromosome</location>
        <location evidence="1">Centromere</location>
        <location evidence="1">Kinetochore</location>
    </subcellularLocation>
</comment>
<dbReference type="InterPro" id="IPR008271">
    <property type="entry name" value="Ser/Thr_kinase_AS"/>
</dbReference>
<dbReference type="GO" id="GO:0005524">
    <property type="term" value="F:ATP binding"/>
    <property type="evidence" value="ECO:0007669"/>
    <property type="project" value="InterPro"/>
</dbReference>
<feature type="domain" description="BUB1 N-terminal" evidence="7">
    <location>
        <begin position="135"/>
        <end position="294"/>
    </location>
</feature>
<dbReference type="GO" id="GO:0004672">
    <property type="term" value="F:protein kinase activity"/>
    <property type="evidence" value="ECO:0007669"/>
    <property type="project" value="InterPro"/>
</dbReference>
<dbReference type="EMBL" id="JAAQVJ010000065">
    <property type="protein sequence ID" value="KAF3896712.1"/>
    <property type="molecule type" value="Genomic_DNA"/>
</dbReference>
<dbReference type="Gene3D" id="1.10.510.10">
    <property type="entry name" value="Transferase(Phosphotransferase) domain 1"/>
    <property type="match status" value="1"/>
</dbReference>
<dbReference type="GO" id="GO:0051754">
    <property type="term" value="P:meiotic sister chromatid cohesion, centromeric"/>
    <property type="evidence" value="ECO:0007669"/>
    <property type="project" value="TreeGrafter"/>
</dbReference>
<dbReference type="SUPFAM" id="SSF56112">
    <property type="entry name" value="Protein kinase-like (PK-like)"/>
    <property type="match status" value="1"/>
</dbReference>
<dbReference type="SMART" id="SM00220">
    <property type="entry name" value="S_TKc"/>
    <property type="match status" value="1"/>
</dbReference>
<evidence type="ECO:0000259" key="6">
    <source>
        <dbReference type="PROSITE" id="PS50011"/>
    </source>
</evidence>
<dbReference type="InterPro" id="IPR012572">
    <property type="entry name" value="Mad3/Bub1_II"/>
</dbReference>
<evidence type="ECO:0000259" key="7">
    <source>
        <dbReference type="PROSITE" id="PS51489"/>
    </source>
</evidence>
<feature type="region of interest" description="Disordered" evidence="5">
    <location>
        <begin position="937"/>
        <end position="959"/>
    </location>
</feature>
<keyword evidence="2" id="KW-0158">Chromosome</keyword>
<evidence type="ECO:0000313" key="9">
    <source>
        <dbReference type="Proteomes" id="UP000749309"/>
    </source>
</evidence>
<protein>
    <submittedName>
        <fullName evidence="8">Checkpoint serine/threonine-protein kinase</fullName>
    </submittedName>
</protein>
<proteinExistence type="predicted"/>
<dbReference type="CDD" id="cd13981">
    <property type="entry name" value="STKc_Bub1_BubR1"/>
    <property type="match status" value="1"/>
</dbReference>
<feature type="region of interest" description="Disordered" evidence="5">
    <location>
        <begin position="669"/>
        <end position="704"/>
    </location>
</feature>
<accession>A0A9P5CY34</accession>
<dbReference type="PROSITE" id="PS51489">
    <property type="entry name" value="BUB1_N"/>
    <property type="match status" value="1"/>
</dbReference>
<dbReference type="Gene3D" id="1.25.40.430">
    <property type="match status" value="1"/>
</dbReference>
<evidence type="ECO:0000313" key="8">
    <source>
        <dbReference type="EMBL" id="KAF3896712.1"/>
    </source>
</evidence>
<evidence type="ECO:0000256" key="5">
    <source>
        <dbReference type="SAM" id="MobiDB-lite"/>
    </source>
</evidence>
<dbReference type="InterPro" id="IPR011009">
    <property type="entry name" value="Kinase-like_dom_sf"/>
</dbReference>
<dbReference type="GO" id="GO:0007094">
    <property type="term" value="P:mitotic spindle assembly checkpoint signaling"/>
    <property type="evidence" value="ECO:0007669"/>
    <property type="project" value="InterPro"/>
</dbReference>
<dbReference type="GO" id="GO:0000776">
    <property type="term" value="C:kinetochore"/>
    <property type="evidence" value="ECO:0007669"/>
    <property type="project" value="UniProtKB-KW"/>
</dbReference>
<dbReference type="GO" id="GO:0032991">
    <property type="term" value="C:protein-containing complex"/>
    <property type="evidence" value="ECO:0007669"/>
    <property type="project" value="UniProtKB-ARBA"/>
</dbReference>
<dbReference type="PANTHER" id="PTHR14030:SF4">
    <property type="entry name" value="BUB1 KINASE, ISOFORM A-RELATED"/>
    <property type="match status" value="1"/>
</dbReference>
<name>A0A9P5CY34_9EURO</name>
<keyword evidence="8" id="KW-0418">Kinase</keyword>
<evidence type="ECO:0000256" key="4">
    <source>
        <dbReference type="ARBA" id="ARBA00023328"/>
    </source>
</evidence>
<gene>
    <name evidence="8" type="ORF">GY632_2639</name>
</gene>
<dbReference type="Pfam" id="PF08311">
    <property type="entry name" value="Mad3_BUB1_I"/>
    <property type="match status" value="1"/>
</dbReference>
<dbReference type="InterPro" id="IPR013212">
    <property type="entry name" value="Mad3/Bub1_I"/>
</dbReference>
<dbReference type="GO" id="GO:0005634">
    <property type="term" value="C:nucleus"/>
    <property type="evidence" value="ECO:0007669"/>
    <property type="project" value="TreeGrafter"/>
</dbReference>
<evidence type="ECO:0000256" key="2">
    <source>
        <dbReference type="ARBA" id="ARBA00022454"/>
    </source>
</evidence>
<feature type="region of interest" description="Disordered" evidence="5">
    <location>
        <begin position="608"/>
        <end position="636"/>
    </location>
</feature>
<evidence type="ECO:0000256" key="1">
    <source>
        <dbReference type="ARBA" id="ARBA00004629"/>
    </source>
</evidence>